<evidence type="ECO:0000256" key="6">
    <source>
        <dbReference type="ARBA" id="ARBA00023157"/>
    </source>
</evidence>
<feature type="domain" description="Thioredoxin" evidence="12">
    <location>
        <begin position="1"/>
        <end position="161"/>
    </location>
</feature>
<evidence type="ECO:0000256" key="3">
    <source>
        <dbReference type="ARBA" id="ARBA00022490"/>
    </source>
</evidence>
<dbReference type="GO" id="GO:0005829">
    <property type="term" value="C:cytosol"/>
    <property type="evidence" value="ECO:0007669"/>
    <property type="project" value="TreeGrafter"/>
</dbReference>
<dbReference type="PANTHER" id="PTHR10681:SF128">
    <property type="entry name" value="THIOREDOXIN-DEPENDENT PEROXIDE REDUCTASE, MITOCHONDRIAL"/>
    <property type="match status" value="1"/>
</dbReference>
<dbReference type="EMBL" id="JRPF02000002">
    <property type="protein sequence ID" value="TLD79113.1"/>
    <property type="molecule type" value="Genomic_DNA"/>
</dbReference>
<dbReference type="GO" id="GO:0008379">
    <property type="term" value="F:thioredoxin peroxidase activity"/>
    <property type="evidence" value="ECO:0007669"/>
    <property type="project" value="TreeGrafter"/>
</dbReference>
<name>A0A099UGU9_9HELI</name>
<dbReference type="GO" id="GO:0045454">
    <property type="term" value="P:cell redox homeostasis"/>
    <property type="evidence" value="ECO:0007669"/>
    <property type="project" value="TreeGrafter"/>
</dbReference>
<comment type="subcellular location">
    <subcellularLocation>
        <location evidence="1">Cytoplasm</location>
    </subcellularLocation>
</comment>
<dbReference type="Pfam" id="PF10417">
    <property type="entry name" value="1-cysPrx_C"/>
    <property type="match status" value="1"/>
</dbReference>
<dbReference type="GeneID" id="78151714"/>
<evidence type="ECO:0000313" key="16">
    <source>
        <dbReference type="Proteomes" id="UP000064525"/>
    </source>
</evidence>
<reference evidence="13" key="2">
    <citation type="submission" date="2015-11" db="EMBL/GenBank/DDBJ databases">
        <authorList>
            <person name="Zhang Y."/>
            <person name="Guo Z."/>
        </authorList>
    </citation>
    <scope>NUCLEOTIDE SEQUENCE</scope>
    <source>
        <strain evidence="13">1</strain>
    </source>
</reference>
<reference evidence="16" key="3">
    <citation type="submission" date="2015-11" db="EMBL/GenBank/DDBJ databases">
        <authorList>
            <person name="Anvar S.Y."/>
        </authorList>
    </citation>
    <scope>NUCLEOTIDE SEQUENCE [LARGE SCALE GENOMIC DNA]</scope>
</reference>
<dbReference type="FunFam" id="3.40.30.10:FF:000002">
    <property type="entry name" value="Alkyl hydroperoxide reductase C"/>
    <property type="match status" value="1"/>
</dbReference>
<dbReference type="PANTHER" id="PTHR10681">
    <property type="entry name" value="THIOREDOXIN PEROXIDASE"/>
    <property type="match status" value="1"/>
</dbReference>
<dbReference type="Proteomes" id="UP000029925">
    <property type="component" value="Unassembled WGS sequence"/>
</dbReference>
<evidence type="ECO:0000313" key="14">
    <source>
        <dbReference type="EMBL" id="TLD79113.1"/>
    </source>
</evidence>
<dbReference type="InterPro" id="IPR036249">
    <property type="entry name" value="Thioredoxin-like_sf"/>
</dbReference>
<dbReference type="STRING" id="76936.BN2458_PEG1545"/>
<evidence type="ECO:0000256" key="7">
    <source>
        <dbReference type="ARBA" id="ARBA00023284"/>
    </source>
</evidence>
<evidence type="ECO:0000256" key="10">
    <source>
        <dbReference type="ARBA" id="ARBA00081776"/>
    </source>
</evidence>
<dbReference type="GO" id="GO:0033554">
    <property type="term" value="P:cellular response to stress"/>
    <property type="evidence" value="ECO:0007669"/>
    <property type="project" value="TreeGrafter"/>
</dbReference>
<comment type="function">
    <text evidence="9">Thiol-specific peroxidase that catalyzes the reduction of hydrogen peroxide and organic hydroperoxides to water and alcohols, respectively. Plays a role in cell protection against oxidative stress by detoxifying peroxides.</text>
</comment>
<proteinExistence type="inferred from homology"/>
<dbReference type="Proteomes" id="UP000064525">
    <property type="component" value="Chromosome I"/>
</dbReference>
<keyword evidence="4" id="KW-0575">Peroxidase</keyword>
<evidence type="ECO:0000256" key="11">
    <source>
        <dbReference type="PIRSR" id="PIRSR000239-1"/>
    </source>
</evidence>
<dbReference type="InterPro" id="IPR050217">
    <property type="entry name" value="Peroxiredoxin"/>
</dbReference>
<organism evidence="13 16">
    <name type="scientific">Helicobacter typhlonius</name>
    <dbReference type="NCBI Taxonomy" id="76936"/>
    <lineage>
        <taxon>Bacteria</taxon>
        <taxon>Pseudomonadati</taxon>
        <taxon>Campylobacterota</taxon>
        <taxon>Epsilonproteobacteria</taxon>
        <taxon>Campylobacterales</taxon>
        <taxon>Helicobacteraceae</taxon>
        <taxon>Helicobacter</taxon>
    </lineage>
</organism>
<evidence type="ECO:0000256" key="5">
    <source>
        <dbReference type="ARBA" id="ARBA00023002"/>
    </source>
</evidence>
<evidence type="ECO:0000256" key="2">
    <source>
        <dbReference type="ARBA" id="ARBA00009796"/>
    </source>
</evidence>
<dbReference type="RefSeq" id="WP_034327346.1">
    <property type="nucleotide sequence ID" value="NZ_CAJTQN010000002.1"/>
</dbReference>
<evidence type="ECO:0000256" key="1">
    <source>
        <dbReference type="ARBA" id="ARBA00004496"/>
    </source>
</evidence>
<dbReference type="GO" id="GO:0006979">
    <property type="term" value="P:response to oxidative stress"/>
    <property type="evidence" value="ECO:0007669"/>
    <property type="project" value="TreeGrafter"/>
</dbReference>
<dbReference type="InterPro" id="IPR000866">
    <property type="entry name" value="AhpC/TSA"/>
</dbReference>
<dbReference type="PIRSF" id="PIRSF000239">
    <property type="entry name" value="AHPC"/>
    <property type="match status" value="1"/>
</dbReference>
<dbReference type="Pfam" id="PF00578">
    <property type="entry name" value="AhpC-TSA"/>
    <property type="match status" value="1"/>
</dbReference>
<keyword evidence="6" id="KW-1015">Disulfide bond</keyword>
<dbReference type="SUPFAM" id="SSF52833">
    <property type="entry name" value="Thioredoxin-like"/>
    <property type="match status" value="1"/>
</dbReference>
<gene>
    <name evidence="13" type="ORF">BN2458_PEG1545</name>
    <name evidence="14" type="ORF">LS75_002060</name>
</gene>
<dbReference type="InterPro" id="IPR019479">
    <property type="entry name" value="Peroxiredoxin_C"/>
</dbReference>
<comment type="similarity">
    <text evidence="2">Belongs to the peroxiredoxin family. AhpC/Prx1 subfamily.</text>
</comment>
<keyword evidence="15" id="KW-1185">Reference proteome</keyword>
<dbReference type="GO" id="GO:0042744">
    <property type="term" value="P:hydrogen peroxide catabolic process"/>
    <property type="evidence" value="ECO:0007669"/>
    <property type="project" value="TreeGrafter"/>
</dbReference>
<dbReference type="PATRIC" id="fig|76936.10.peg.1509"/>
<feature type="active site" description="Cysteine sulfenic acid (-SOH) intermediate; for peroxidase activity" evidence="11">
    <location>
        <position position="49"/>
    </location>
</feature>
<dbReference type="AlphaFoldDB" id="A0A099UGU9"/>
<accession>A0A099UGU9</accession>
<keyword evidence="5" id="KW-0560">Oxidoreductase</keyword>
<protein>
    <recommendedName>
        <fullName evidence="10">26 kDa antigen</fullName>
    </recommendedName>
    <alternativeName>
        <fullName evidence="8">Thioredoxin peroxidase</fullName>
    </alternativeName>
</protein>
<evidence type="ECO:0000259" key="12">
    <source>
        <dbReference type="PROSITE" id="PS51352"/>
    </source>
</evidence>
<reference evidence="14 15" key="1">
    <citation type="journal article" date="2014" name="Genome Announc.">
        <title>Draft genome sequences of eight enterohepatic helicobacter species isolated from both laboratory and wild rodents.</title>
        <authorList>
            <person name="Sheh A."/>
            <person name="Shen Z."/>
            <person name="Fox J.G."/>
        </authorList>
    </citation>
    <scope>NUCLEOTIDE SEQUENCE [LARGE SCALE GENOMIC DNA]</scope>
    <source>
        <strain evidence="14 15">MIT 98-6810</strain>
    </source>
</reference>
<dbReference type="EMBL" id="LN907858">
    <property type="protein sequence ID" value="CUU40428.1"/>
    <property type="molecule type" value="Genomic_DNA"/>
</dbReference>
<dbReference type="OrthoDB" id="9812811at2"/>
<dbReference type="InterPro" id="IPR013766">
    <property type="entry name" value="Thioredoxin_domain"/>
</dbReference>
<keyword evidence="7" id="KW-0676">Redox-active center</keyword>
<evidence type="ECO:0000256" key="4">
    <source>
        <dbReference type="ARBA" id="ARBA00022559"/>
    </source>
</evidence>
<dbReference type="InterPro" id="IPR024706">
    <property type="entry name" value="Peroxiredoxin_AhpC-typ"/>
</dbReference>
<dbReference type="PROSITE" id="PS51352">
    <property type="entry name" value="THIOREDOXIN_2"/>
    <property type="match status" value="1"/>
</dbReference>
<evidence type="ECO:0000313" key="13">
    <source>
        <dbReference type="EMBL" id="CUU40428.1"/>
    </source>
</evidence>
<dbReference type="KEGG" id="hty:BN2458_PEG1545"/>
<evidence type="ECO:0000313" key="15">
    <source>
        <dbReference type="Proteomes" id="UP000029925"/>
    </source>
</evidence>
<evidence type="ECO:0000256" key="9">
    <source>
        <dbReference type="ARBA" id="ARBA00037420"/>
    </source>
</evidence>
<dbReference type="Gene3D" id="3.40.30.10">
    <property type="entry name" value="Glutaredoxin"/>
    <property type="match status" value="1"/>
</dbReference>
<keyword evidence="3" id="KW-0963">Cytoplasm</keyword>
<dbReference type="CDD" id="cd03015">
    <property type="entry name" value="PRX_Typ2cys"/>
    <property type="match status" value="1"/>
</dbReference>
<evidence type="ECO:0000256" key="8">
    <source>
        <dbReference type="ARBA" id="ARBA00032824"/>
    </source>
</evidence>
<sequence length="198" mass="21857">MLVTKPAPDFTAEAVKADGTFENSFNLYQNLGKNGAVVFFWPKDFTFVCPSEIIAFSKRVKDFKERGVNVIGVSIDSKEVHFAWRNVPVNEGGIGAVEFPMVSDITKQISRDYDVLFNGAVALRGSFLIDKNKVVRHAVINDLPLGRNVDEMIRMVDAMLFVEEHGEVCPAGWNKGDAGMKPDAKGVADYLAKNADKL</sequence>